<comment type="caution">
    <text evidence="1">The sequence shown here is derived from an EMBL/GenBank/DDBJ whole genome shotgun (WGS) entry which is preliminary data.</text>
</comment>
<dbReference type="Proteomes" id="UP001054821">
    <property type="component" value="Chromosome 2"/>
</dbReference>
<evidence type="ECO:0000313" key="1">
    <source>
        <dbReference type="EMBL" id="KAI5343023.1"/>
    </source>
</evidence>
<organism evidence="1 2">
    <name type="scientific">Prunus dulcis</name>
    <name type="common">Almond</name>
    <name type="synonym">Amygdalus dulcis</name>
    <dbReference type="NCBI Taxonomy" id="3755"/>
    <lineage>
        <taxon>Eukaryota</taxon>
        <taxon>Viridiplantae</taxon>
        <taxon>Streptophyta</taxon>
        <taxon>Embryophyta</taxon>
        <taxon>Tracheophyta</taxon>
        <taxon>Spermatophyta</taxon>
        <taxon>Magnoliopsida</taxon>
        <taxon>eudicotyledons</taxon>
        <taxon>Gunneridae</taxon>
        <taxon>Pentapetalae</taxon>
        <taxon>rosids</taxon>
        <taxon>fabids</taxon>
        <taxon>Rosales</taxon>
        <taxon>Rosaceae</taxon>
        <taxon>Amygdaloideae</taxon>
        <taxon>Amygdaleae</taxon>
        <taxon>Prunus</taxon>
    </lineage>
</organism>
<keyword evidence="2" id="KW-1185">Reference proteome</keyword>
<dbReference type="PANTHER" id="PTHR33067:SF9">
    <property type="entry name" value="RNA-DIRECTED DNA POLYMERASE"/>
    <property type="match status" value="1"/>
</dbReference>
<dbReference type="CDD" id="cd00303">
    <property type="entry name" value="retropepsin_like"/>
    <property type="match status" value="1"/>
</dbReference>
<dbReference type="Gene3D" id="2.40.70.10">
    <property type="entry name" value="Acid Proteases"/>
    <property type="match status" value="1"/>
</dbReference>
<reference evidence="1 2" key="1">
    <citation type="journal article" date="2022" name="G3 (Bethesda)">
        <title>Whole-genome sequence and methylome profiling of the almond [Prunus dulcis (Mill.) D.A. Webb] cultivar 'Nonpareil'.</title>
        <authorList>
            <person name="D'Amico-Willman K.M."/>
            <person name="Ouma W.Z."/>
            <person name="Meulia T."/>
            <person name="Sideli G.M."/>
            <person name="Gradziel T.M."/>
            <person name="Fresnedo-Ramirez J."/>
        </authorList>
    </citation>
    <scope>NUCLEOTIDE SEQUENCE [LARGE SCALE GENOMIC DNA]</scope>
    <source>
        <strain evidence="1">Clone GOH B32 T37-40</strain>
    </source>
</reference>
<sequence length="367" mass="41931">MQKILQQHNLPKLQKNIIWHIPKLSQNRFYPPLPYPNRVIPKARDQQLKDFMQTLSKVQINILLLDAIKKIPSYVKFLKEVCSSKKNLADLDKVFLTKQCIAVLLHKLPPKKNDPGSFNISCTIENSNFKIDLGASINLMPFSIFQGLGQGDLKPTSIILQLADRSITYSRGVIEDLIIKVDNFYLPADFVVLDMDEDFQTPIILGRPFMATIRTLIDVEAGTLTLLVQDQSVVFNLFEAAKCPAEQQECMCIDVVDSMVQDSFYDSSRIYKERPKAFHDSQILRKEFQPRQKVMLFSSRLKLFPGKLKSRWTGPYPVTQVFSHGAVEITNKAKGNAFKVNGHRLKPYIETPFDITNKSLTLKELVI</sequence>
<accession>A0AAD4WGE6</accession>
<dbReference type="PANTHER" id="PTHR33067">
    <property type="entry name" value="RNA-DIRECTED DNA POLYMERASE-RELATED"/>
    <property type="match status" value="1"/>
</dbReference>
<protein>
    <submittedName>
        <fullName evidence="1">Uncharacterized protein</fullName>
    </submittedName>
</protein>
<name>A0AAD4WGE6_PRUDU</name>
<dbReference type="InterPro" id="IPR021109">
    <property type="entry name" value="Peptidase_aspartic_dom_sf"/>
</dbReference>
<dbReference type="EMBL" id="JAJFAZ020000002">
    <property type="protein sequence ID" value="KAI5343023.1"/>
    <property type="molecule type" value="Genomic_DNA"/>
</dbReference>
<proteinExistence type="predicted"/>
<evidence type="ECO:0000313" key="2">
    <source>
        <dbReference type="Proteomes" id="UP001054821"/>
    </source>
</evidence>
<gene>
    <name evidence="1" type="ORF">L3X38_010899</name>
</gene>
<dbReference type="AlphaFoldDB" id="A0AAD4WGE6"/>